<sequence>MSIRSFIVDDENHNIENLSYLLKTHCPEIEVVGASMQVKDAIISIQTLHPELLFLDIRLNQESGFNLLQQLTDYEIEVIFITAYDEYGVQAIKYAALDYLLKPLDSTELILAVQKAIRKLSYKKQNEQLRFLIQELSSSKVKKIALPMQQEIRYVEIDAIIRCEASNNYTQFFLSNGEKILMAKTLKEYADMLPPADFFRTHQSHLVNRHYIKSWLKEDGGILLLTDGTTIPVSRMNRERVKKQLF</sequence>
<dbReference type="InterPro" id="IPR007492">
    <property type="entry name" value="LytTR_DNA-bd_dom"/>
</dbReference>
<keyword evidence="1" id="KW-0597">Phosphoprotein</keyword>
<dbReference type="GO" id="GO:0003677">
    <property type="term" value="F:DNA binding"/>
    <property type="evidence" value="ECO:0007669"/>
    <property type="project" value="InterPro"/>
</dbReference>
<dbReference type="Gene3D" id="2.40.50.1020">
    <property type="entry name" value="LytTr DNA-binding domain"/>
    <property type="match status" value="1"/>
</dbReference>
<dbReference type="SUPFAM" id="SSF52172">
    <property type="entry name" value="CheY-like"/>
    <property type="match status" value="1"/>
</dbReference>
<feature type="domain" description="Response regulatory" evidence="2">
    <location>
        <begin position="4"/>
        <end position="117"/>
    </location>
</feature>
<dbReference type="PROSITE" id="PS50930">
    <property type="entry name" value="HTH_LYTTR"/>
    <property type="match status" value="1"/>
</dbReference>
<dbReference type="InterPro" id="IPR011006">
    <property type="entry name" value="CheY-like_superfamily"/>
</dbReference>
<dbReference type="InterPro" id="IPR001789">
    <property type="entry name" value="Sig_transdc_resp-reg_receiver"/>
</dbReference>
<dbReference type="Pfam" id="PF00072">
    <property type="entry name" value="Response_reg"/>
    <property type="match status" value="1"/>
</dbReference>
<organism evidence="4 5">
    <name type="scientific">Sediminibacterium goheungense</name>
    <dbReference type="NCBI Taxonomy" id="1086393"/>
    <lineage>
        <taxon>Bacteria</taxon>
        <taxon>Pseudomonadati</taxon>
        <taxon>Bacteroidota</taxon>
        <taxon>Chitinophagia</taxon>
        <taxon>Chitinophagales</taxon>
        <taxon>Chitinophagaceae</taxon>
        <taxon>Sediminibacterium</taxon>
    </lineage>
</organism>
<keyword evidence="5" id="KW-1185">Reference proteome</keyword>
<evidence type="ECO:0000259" key="3">
    <source>
        <dbReference type="PROSITE" id="PS50930"/>
    </source>
</evidence>
<comment type="caution">
    <text evidence="4">The sequence shown here is derived from an EMBL/GenBank/DDBJ whole genome shotgun (WGS) entry which is preliminary data.</text>
</comment>
<dbReference type="Gene3D" id="3.40.50.2300">
    <property type="match status" value="1"/>
</dbReference>
<dbReference type="Proteomes" id="UP000295741">
    <property type="component" value="Unassembled WGS sequence"/>
</dbReference>
<gene>
    <name evidence="4" type="ORF">BC659_0033</name>
</gene>
<dbReference type="GO" id="GO:0000156">
    <property type="term" value="F:phosphorelay response regulator activity"/>
    <property type="evidence" value="ECO:0007669"/>
    <property type="project" value="InterPro"/>
</dbReference>
<dbReference type="InterPro" id="IPR046947">
    <property type="entry name" value="LytR-like"/>
</dbReference>
<reference evidence="4 5" key="1">
    <citation type="submission" date="2019-03" db="EMBL/GenBank/DDBJ databases">
        <title>Genomic Encyclopedia of Archaeal and Bacterial Type Strains, Phase II (KMG-II): from individual species to whole genera.</title>
        <authorList>
            <person name="Goeker M."/>
        </authorList>
    </citation>
    <scope>NUCLEOTIDE SEQUENCE [LARGE SCALE GENOMIC DNA]</scope>
    <source>
        <strain evidence="4 5">DSM 28323</strain>
    </source>
</reference>
<evidence type="ECO:0000313" key="4">
    <source>
        <dbReference type="EMBL" id="TDO27978.1"/>
    </source>
</evidence>
<evidence type="ECO:0000259" key="2">
    <source>
        <dbReference type="PROSITE" id="PS50110"/>
    </source>
</evidence>
<dbReference type="EMBL" id="SNWP01000010">
    <property type="protein sequence ID" value="TDO27978.1"/>
    <property type="molecule type" value="Genomic_DNA"/>
</dbReference>
<feature type="modified residue" description="4-aspartylphosphate" evidence="1">
    <location>
        <position position="56"/>
    </location>
</feature>
<dbReference type="PANTHER" id="PTHR37299:SF1">
    <property type="entry name" value="STAGE 0 SPORULATION PROTEIN A HOMOLOG"/>
    <property type="match status" value="1"/>
</dbReference>
<name>A0A4V3C506_9BACT</name>
<dbReference type="AlphaFoldDB" id="A0A4V3C506"/>
<proteinExistence type="predicted"/>
<protein>
    <submittedName>
        <fullName evidence="4">LytTR family two component transcriptional regulator</fullName>
    </submittedName>
</protein>
<dbReference type="PANTHER" id="PTHR37299">
    <property type="entry name" value="TRANSCRIPTIONAL REGULATOR-RELATED"/>
    <property type="match status" value="1"/>
</dbReference>
<evidence type="ECO:0000256" key="1">
    <source>
        <dbReference type="PROSITE-ProRule" id="PRU00169"/>
    </source>
</evidence>
<dbReference type="RefSeq" id="WP_246027052.1">
    <property type="nucleotide sequence ID" value="NZ_SNWP01000010.1"/>
</dbReference>
<dbReference type="SMART" id="SM00850">
    <property type="entry name" value="LytTR"/>
    <property type="match status" value="1"/>
</dbReference>
<accession>A0A4V3C506</accession>
<dbReference type="Pfam" id="PF04397">
    <property type="entry name" value="LytTR"/>
    <property type="match status" value="1"/>
</dbReference>
<dbReference type="SMART" id="SM00448">
    <property type="entry name" value="REC"/>
    <property type="match status" value="1"/>
</dbReference>
<dbReference type="PROSITE" id="PS50110">
    <property type="entry name" value="RESPONSE_REGULATORY"/>
    <property type="match status" value="1"/>
</dbReference>
<evidence type="ECO:0000313" key="5">
    <source>
        <dbReference type="Proteomes" id="UP000295741"/>
    </source>
</evidence>
<feature type="domain" description="HTH LytTR-type" evidence="3">
    <location>
        <begin position="144"/>
        <end position="246"/>
    </location>
</feature>